<proteinExistence type="predicted"/>
<organism evidence="1">
    <name type="scientific">Eutreptiella gymnastica</name>
    <dbReference type="NCBI Taxonomy" id="73025"/>
    <lineage>
        <taxon>Eukaryota</taxon>
        <taxon>Discoba</taxon>
        <taxon>Euglenozoa</taxon>
        <taxon>Euglenida</taxon>
        <taxon>Spirocuta</taxon>
        <taxon>Euglenophyceae</taxon>
        <taxon>Eutreptiales</taxon>
        <taxon>Eutreptiaceae</taxon>
        <taxon>Eutreptiella</taxon>
    </lineage>
</organism>
<protein>
    <submittedName>
        <fullName evidence="1">Uncharacterized protein</fullName>
    </submittedName>
</protein>
<dbReference type="EMBL" id="HBGA01071718">
    <property type="protein sequence ID" value="CAD9015696.1"/>
    <property type="molecule type" value="Transcribed_RNA"/>
</dbReference>
<evidence type="ECO:0000313" key="1">
    <source>
        <dbReference type="EMBL" id="CAD9015696.1"/>
    </source>
</evidence>
<reference evidence="1" key="1">
    <citation type="submission" date="2021-01" db="EMBL/GenBank/DDBJ databases">
        <authorList>
            <person name="Corre E."/>
            <person name="Pelletier E."/>
            <person name="Niang G."/>
            <person name="Scheremetjew M."/>
            <person name="Finn R."/>
            <person name="Kale V."/>
            <person name="Holt S."/>
            <person name="Cochrane G."/>
            <person name="Meng A."/>
            <person name="Brown T."/>
            <person name="Cohen L."/>
        </authorList>
    </citation>
    <scope>NUCLEOTIDE SEQUENCE</scope>
    <source>
        <strain evidence="1">NIES-381</strain>
    </source>
</reference>
<dbReference type="AlphaFoldDB" id="A0A7S1ILN1"/>
<accession>A0A7S1ILN1</accession>
<name>A0A7S1ILN1_9EUGL</name>
<gene>
    <name evidence="1" type="ORF">EGYM00392_LOCUS26804</name>
</gene>
<sequence length="212" mass="23401">MPHMSFFNNNIPPFTPIFDGSDRPLLQPILLPPHQTDFTPFVPSFVPEQAVMTTSWPPHAVLSPMIVPPLEPVAKNPIASPVIGPTILSPSSMMSLPTMDVVAPSVTSSQISTGLGTLTSRGLTLSPLGFNMPTKAGLDGRDMEYQVKQLQMEWAILNKEKERMARNVEEACKPIKVKYQTEAEFLDEKGDGTFLNRPIWVQGKGLYQPTRS</sequence>